<evidence type="ECO:0000259" key="9">
    <source>
        <dbReference type="PROSITE" id="PS51007"/>
    </source>
</evidence>
<evidence type="ECO:0000256" key="7">
    <source>
        <dbReference type="SAM" id="MobiDB-lite"/>
    </source>
</evidence>
<keyword evidence="4" id="KW-0249">Electron transport</keyword>
<keyword evidence="11" id="KW-1185">Reference proteome</keyword>
<evidence type="ECO:0000256" key="8">
    <source>
        <dbReference type="SAM" id="Phobius"/>
    </source>
</evidence>
<sequence>MGDRFNTVAGWALFAGIIALGGAIVSSKYFHDERPEKMGYAIEGVEAEGEGGGDTGPGLNTLLASADVAAGEKVFAKCAACHTVNQGGANGIGPNLYGTVGEAIAVGKAGFAFSDALKSKGGNWSFDNLDHWLKSPREFAPGTKMTFAGLGNPADRANLIAWLNTQGSNLPLPAADAAPAAAEGANAAEAGNAANAAEAPAANATNASE</sequence>
<keyword evidence="3 6" id="KW-0479">Metal-binding</keyword>
<evidence type="ECO:0000256" key="5">
    <source>
        <dbReference type="ARBA" id="ARBA00023004"/>
    </source>
</evidence>
<feature type="domain" description="Cytochrome c" evidence="9">
    <location>
        <begin position="66"/>
        <end position="167"/>
    </location>
</feature>
<organism evidence="10 11">
    <name type="scientific">Sphingobium psychrophilum</name>
    <dbReference type="NCBI Taxonomy" id="2728834"/>
    <lineage>
        <taxon>Bacteria</taxon>
        <taxon>Pseudomonadati</taxon>
        <taxon>Pseudomonadota</taxon>
        <taxon>Alphaproteobacteria</taxon>
        <taxon>Sphingomonadales</taxon>
        <taxon>Sphingomonadaceae</taxon>
        <taxon>Sphingobium</taxon>
    </lineage>
</organism>
<dbReference type="InterPro" id="IPR036909">
    <property type="entry name" value="Cyt_c-like_dom_sf"/>
</dbReference>
<keyword evidence="2 6" id="KW-0349">Heme</keyword>
<gene>
    <name evidence="10" type="ORF">HHL08_06105</name>
</gene>
<comment type="caution">
    <text evidence="10">The sequence shown here is derived from an EMBL/GenBank/DDBJ whole genome shotgun (WGS) entry which is preliminary data.</text>
</comment>
<proteinExistence type="predicted"/>
<dbReference type="GO" id="GO:0009055">
    <property type="term" value="F:electron transfer activity"/>
    <property type="evidence" value="ECO:0007669"/>
    <property type="project" value="InterPro"/>
</dbReference>
<keyword evidence="8" id="KW-0472">Membrane</keyword>
<dbReference type="PANTHER" id="PTHR11961">
    <property type="entry name" value="CYTOCHROME C"/>
    <property type="match status" value="1"/>
</dbReference>
<evidence type="ECO:0000313" key="11">
    <source>
        <dbReference type="Proteomes" id="UP000519023"/>
    </source>
</evidence>
<keyword evidence="8" id="KW-1133">Transmembrane helix</keyword>
<reference evidence="10 11" key="1">
    <citation type="submission" date="2020-04" db="EMBL/GenBank/DDBJ databases">
        <title>Sphingobium sp. AR-3-1 isolated from Arctic soil.</title>
        <authorList>
            <person name="Dahal R.H."/>
            <person name="Chaudhary D.K."/>
        </authorList>
    </citation>
    <scope>NUCLEOTIDE SEQUENCE [LARGE SCALE GENOMIC DNA]</scope>
    <source>
        <strain evidence="10 11">AR-3-1</strain>
    </source>
</reference>
<dbReference type="SUPFAM" id="SSF46626">
    <property type="entry name" value="Cytochrome c"/>
    <property type="match status" value="1"/>
</dbReference>
<dbReference type="PROSITE" id="PS51007">
    <property type="entry name" value="CYTC"/>
    <property type="match status" value="1"/>
</dbReference>
<evidence type="ECO:0000256" key="1">
    <source>
        <dbReference type="ARBA" id="ARBA00022448"/>
    </source>
</evidence>
<feature type="transmembrane region" description="Helical" evidence="8">
    <location>
        <begin position="12"/>
        <end position="30"/>
    </location>
</feature>
<evidence type="ECO:0000256" key="4">
    <source>
        <dbReference type="ARBA" id="ARBA00022982"/>
    </source>
</evidence>
<dbReference type="EMBL" id="JABBFV010000003">
    <property type="protein sequence ID" value="NML09724.1"/>
    <property type="molecule type" value="Genomic_DNA"/>
</dbReference>
<dbReference type="GO" id="GO:0020037">
    <property type="term" value="F:heme binding"/>
    <property type="evidence" value="ECO:0007669"/>
    <property type="project" value="InterPro"/>
</dbReference>
<dbReference type="InterPro" id="IPR009056">
    <property type="entry name" value="Cyt_c-like_dom"/>
</dbReference>
<dbReference type="RefSeq" id="WP_169571593.1">
    <property type="nucleotide sequence ID" value="NZ_JABBFV010000003.1"/>
</dbReference>
<evidence type="ECO:0000256" key="2">
    <source>
        <dbReference type="ARBA" id="ARBA00022617"/>
    </source>
</evidence>
<evidence type="ECO:0000256" key="6">
    <source>
        <dbReference type="PROSITE-ProRule" id="PRU00433"/>
    </source>
</evidence>
<keyword evidence="8" id="KW-0812">Transmembrane</keyword>
<evidence type="ECO:0000256" key="3">
    <source>
        <dbReference type="ARBA" id="ARBA00022723"/>
    </source>
</evidence>
<accession>A0A7X9WTT3</accession>
<dbReference type="AlphaFoldDB" id="A0A7X9WTT3"/>
<feature type="region of interest" description="Disordered" evidence="7">
    <location>
        <begin position="180"/>
        <end position="209"/>
    </location>
</feature>
<dbReference type="Gene3D" id="1.10.760.10">
    <property type="entry name" value="Cytochrome c-like domain"/>
    <property type="match status" value="1"/>
</dbReference>
<dbReference type="GO" id="GO:0046872">
    <property type="term" value="F:metal ion binding"/>
    <property type="evidence" value="ECO:0007669"/>
    <property type="project" value="UniProtKB-KW"/>
</dbReference>
<dbReference type="Proteomes" id="UP000519023">
    <property type="component" value="Unassembled WGS sequence"/>
</dbReference>
<dbReference type="PRINTS" id="PR00604">
    <property type="entry name" value="CYTCHRMECIAB"/>
</dbReference>
<name>A0A7X9WTT3_9SPHN</name>
<keyword evidence="5 6" id="KW-0408">Iron</keyword>
<evidence type="ECO:0000313" key="10">
    <source>
        <dbReference type="EMBL" id="NML09724.1"/>
    </source>
</evidence>
<keyword evidence="1" id="KW-0813">Transport</keyword>
<dbReference type="InterPro" id="IPR002327">
    <property type="entry name" value="Cyt_c_1A/1B"/>
</dbReference>
<dbReference type="Pfam" id="PF00034">
    <property type="entry name" value="Cytochrom_C"/>
    <property type="match status" value="1"/>
</dbReference>
<protein>
    <submittedName>
        <fullName evidence="10">Cytochrome c family protein</fullName>
    </submittedName>
</protein>